<sequence length="386" mass="44099">MAYNTLKHSSTGSRQRSRRMILLPVKPQHTLDTTDYSVVKVGSPHEGGVLGIGTVNGIVLLTTRSWNTPTKLTGRYELEYKGLYVNGFLYWLTSTISSRVILALDVKHMVFSEIQNPCPPSWTWFLMGTLKGCLCLICHSPQYDELWVMNEHSVCKSWSKVSKLTSLFTDNYLKSWCRCILDEGKLVLLKNTNEFIIYDMLTDSYTKVNKILTTCLALEGFEAREYVESCKPTPPESPGYFPSVGVDSGILYARREPLHDKWCHKKTLCEDTRWHSLQQRRENSQEIQSVLASSPEVHEAVEIGKKIKLPDLHKNPDNDDSGILYARREPLHDKWCHKKTLCEDTRWHSLQQRRENSQEIQSVLASSPEVHEAVEIGKENQTSGPA</sequence>
<accession>A0A2U1PD44</accession>
<dbReference type="Proteomes" id="UP000245207">
    <property type="component" value="Unassembled WGS sequence"/>
</dbReference>
<keyword evidence="4" id="KW-1185">Reference proteome</keyword>
<dbReference type="EMBL" id="PKPP01001325">
    <property type="protein sequence ID" value="PWA83629.1"/>
    <property type="molecule type" value="Genomic_DNA"/>
</dbReference>
<feature type="compositionally biased region" description="Basic and acidic residues" evidence="1">
    <location>
        <begin position="369"/>
        <end position="378"/>
    </location>
</feature>
<gene>
    <name evidence="3" type="ORF">CTI12_AA164110</name>
</gene>
<dbReference type="PANTHER" id="PTHR31672:SF13">
    <property type="entry name" value="F-BOX PROTEIN CPR30-LIKE"/>
    <property type="match status" value="1"/>
</dbReference>
<dbReference type="InterPro" id="IPR017451">
    <property type="entry name" value="F-box-assoc_interact_dom"/>
</dbReference>
<evidence type="ECO:0000313" key="4">
    <source>
        <dbReference type="Proteomes" id="UP000245207"/>
    </source>
</evidence>
<dbReference type="InterPro" id="IPR013187">
    <property type="entry name" value="F-box-assoc_dom_typ3"/>
</dbReference>
<evidence type="ECO:0000259" key="2">
    <source>
        <dbReference type="Pfam" id="PF08268"/>
    </source>
</evidence>
<dbReference type="Pfam" id="PF08268">
    <property type="entry name" value="FBA_3"/>
    <property type="match status" value="1"/>
</dbReference>
<proteinExistence type="predicted"/>
<dbReference type="PANTHER" id="PTHR31672">
    <property type="entry name" value="BNACNNG10540D PROTEIN"/>
    <property type="match status" value="1"/>
</dbReference>
<name>A0A2U1PD44_ARTAN</name>
<protein>
    <submittedName>
        <fullName evidence="3">F-box domain-containing protein</fullName>
    </submittedName>
</protein>
<organism evidence="3 4">
    <name type="scientific">Artemisia annua</name>
    <name type="common">Sweet wormwood</name>
    <dbReference type="NCBI Taxonomy" id="35608"/>
    <lineage>
        <taxon>Eukaryota</taxon>
        <taxon>Viridiplantae</taxon>
        <taxon>Streptophyta</taxon>
        <taxon>Embryophyta</taxon>
        <taxon>Tracheophyta</taxon>
        <taxon>Spermatophyta</taxon>
        <taxon>Magnoliopsida</taxon>
        <taxon>eudicotyledons</taxon>
        <taxon>Gunneridae</taxon>
        <taxon>Pentapetalae</taxon>
        <taxon>asterids</taxon>
        <taxon>campanulids</taxon>
        <taxon>Asterales</taxon>
        <taxon>Asteraceae</taxon>
        <taxon>Asteroideae</taxon>
        <taxon>Anthemideae</taxon>
        <taxon>Artemisiinae</taxon>
        <taxon>Artemisia</taxon>
    </lineage>
</organism>
<evidence type="ECO:0000256" key="1">
    <source>
        <dbReference type="SAM" id="MobiDB-lite"/>
    </source>
</evidence>
<comment type="caution">
    <text evidence="3">The sequence shown here is derived from an EMBL/GenBank/DDBJ whole genome shotgun (WGS) entry which is preliminary data.</text>
</comment>
<dbReference type="NCBIfam" id="TIGR01640">
    <property type="entry name" value="F_box_assoc_1"/>
    <property type="match status" value="1"/>
</dbReference>
<evidence type="ECO:0000313" key="3">
    <source>
        <dbReference type="EMBL" id="PWA83629.1"/>
    </source>
</evidence>
<dbReference type="InterPro" id="IPR050796">
    <property type="entry name" value="SCF_F-box_component"/>
</dbReference>
<feature type="region of interest" description="Disordered" evidence="1">
    <location>
        <begin position="358"/>
        <end position="386"/>
    </location>
</feature>
<dbReference type="AlphaFoldDB" id="A0A2U1PD44"/>
<reference evidence="3 4" key="1">
    <citation type="journal article" date="2018" name="Mol. Plant">
        <title>The genome of Artemisia annua provides insight into the evolution of Asteraceae family and artemisinin biosynthesis.</title>
        <authorList>
            <person name="Shen Q."/>
            <person name="Zhang L."/>
            <person name="Liao Z."/>
            <person name="Wang S."/>
            <person name="Yan T."/>
            <person name="Shi P."/>
            <person name="Liu M."/>
            <person name="Fu X."/>
            <person name="Pan Q."/>
            <person name="Wang Y."/>
            <person name="Lv Z."/>
            <person name="Lu X."/>
            <person name="Zhang F."/>
            <person name="Jiang W."/>
            <person name="Ma Y."/>
            <person name="Chen M."/>
            <person name="Hao X."/>
            <person name="Li L."/>
            <person name="Tang Y."/>
            <person name="Lv G."/>
            <person name="Zhou Y."/>
            <person name="Sun X."/>
            <person name="Brodelius P.E."/>
            <person name="Rose J.K.C."/>
            <person name="Tang K."/>
        </authorList>
    </citation>
    <scope>NUCLEOTIDE SEQUENCE [LARGE SCALE GENOMIC DNA]</scope>
    <source>
        <strain evidence="4">cv. Huhao1</strain>
        <tissue evidence="3">Leaf</tissue>
    </source>
</reference>
<feature type="domain" description="F-box associated beta-propeller type 3" evidence="2">
    <location>
        <begin position="64"/>
        <end position="208"/>
    </location>
</feature>